<evidence type="ECO:0000313" key="3">
    <source>
        <dbReference type="Proteomes" id="UP000236754"/>
    </source>
</evidence>
<sequence>MSENKGPSEEPGEKIGQGPSRRRMLASLGLVAGGAAVAVAGPVGSAHAAAPAAPAAPAETDPAVPAPRTWTKGTTQNGWPVVSAAAGGGYTNLRIEGTSAVVALRPGDAATVLEYVARRFHYEIRALKSGDVFGYTTQHSVTTAYESNYLSGTALSILPGLYPAGVAGGFHPLEQVVVRDILASCAGVVRWGGDDPDVPKEGHFQIDVPPGASALRDLAAKLSAARTTPGQGAGAFVDPFAAGRRSAAKAMERRQRAA</sequence>
<dbReference type="RefSeq" id="WP_103890931.1">
    <property type="nucleotide sequence ID" value="NZ_FNVU01000032.1"/>
</dbReference>
<feature type="region of interest" description="Disordered" evidence="1">
    <location>
        <begin position="52"/>
        <end position="78"/>
    </location>
</feature>
<keyword evidence="3" id="KW-1185">Reference proteome</keyword>
<feature type="compositionally biased region" description="Low complexity" evidence="1">
    <location>
        <begin position="52"/>
        <end position="67"/>
    </location>
</feature>
<accession>A0A1H6EE71</accession>
<dbReference type="PROSITE" id="PS51318">
    <property type="entry name" value="TAT"/>
    <property type="match status" value="1"/>
</dbReference>
<feature type="region of interest" description="Disordered" evidence="1">
    <location>
        <begin position="1"/>
        <end position="21"/>
    </location>
</feature>
<evidence type="ECO:0000313" key="2">
    <source>
        <dbReference type="EMBL" id="SEG95095.1"/>
    </source>
</evidence>
<gene>
    <name evidence="2" type="ORF">SAMN05216223_13213</name>
</gene>
<name>A0A1H6EE71_9ACTN</name>
<organism evidence="2 3">
    <name type="scientific">Actinacidiphila yanglinensis</name>
    <dbReference type="NCBI Taxonomy" id="310779"/>
    <lineage>
        <taxon>Bacteria</taxon>
        <taxon>Bacillati</taxon>
        <taxon>Actinomycetota</taxon>
        <taxon>Actinomycetes</taxon>
        <taxon>Kitasatosporales</taxon>
        <taxon>Streptomycetaceae</taxon>
        <taxon>Actinacidiphila</taxon>
    </lineage>
</organism>
<protein>
    <submittedName>
        <fullName evidence="2">Uncharacterized protein</fullName>
    </submittedName>
</protein>
<proteinExistence type="predicted"/>
<evidence type="ECO:0000256" key="1">
    <source>
        <dbReference type="SAM" id="MobiDB-lite"/>
    </source>
</evidence>
<feature type="compositionally biased region" description="Basic and acidic residues" evidence="1">
    <location>
        <begin position="1"/>
        <end position="13"/>
    </location>
</feature>
<dbReference type="OrthoDB" id="3631190at2"/>
<dbReference type="EMBL" id="FNVU01000032">
    <property type="protein sequence ID" value="SEG95095.1"/>
    <property type="molecule type" value="Genomic_DNA"/>
</dbReference>
<reference evidence="2 3" key="1">
    <citation type="submission" date="2016-10" db="EMBL/GenBank/DDBJ databases">
        <authorList>
            <person name="de Groot N.N."/>
        </authorList>
    </citation>
    <scope>NUCLEOTIDE SEQUENCE [LARGE SCALE GENOMIC DNA]</scope>
    <source>
        <strain evidence="2 3">CGMCC 4.2023</strain>
    </source>
</reference>
<dbReference type="Proteomes" id="UP000236754">
    <property type="component" value="Unassembled WGS sequence"/>
</dbReference>
<dbReference type="InterPro" id="IPR006311">
    <property type="entry name" value="TAT_signal"/>
</dbReference>
<dbReference type="AlphaFoldDB" id="A0A1H6EE71"/>